<dbReference type="PANTHER" id="PTHR43415:SF3">
    <property type="entry name" value="GNAT-FAMILY ACETYLTRANSFERASE"/>
    <property type="match status" value="1"/>
</dbReference>
<gene>
    <name evidence="2" type="ORF">Cpap_1643</name>
</gene>
<dbReference type="PROSITE" id="PS51186">
    <property type="entry name" value="GNAT"/>
    <property type="match status" value="1"/>
</dbReference>
<dbReference type="eggNOG" id="COG1670">
    <property type="taxonomic scope" value="Bacteria"/>
</dbReference>
<dbReference type="OrthoDB" id="948250at2"/>
<dbReference type="STRING" id="588581.Cpap_1643"/>
<dbReference type="RefSeq" id="WP_004620370.1">
    <property type="nucleotide sequence ID" value="NZ_ACXX02000009.1"/>
</dbReference>
<dbReference type="Gene3D" id="3.40.630.30">
    <property type="match status" value="1"/>
</dbReference>
<dbReference type="CDD" id="cd04301">
    <property type="entry name" value="NAT_SF"/>
    <property type="match status" value="1"/>
</dbReference>
<name>F1TET4_9FIRM</name>
<proteinExistence type="predicted"/>
<evidence type="ECO:0000313" key="3">
    <source>
        <dbReference type="Proteomes" id="UP000003860"/>
    </source>
</evidence>
<protein>
    <submittedName>
        <fullName evidence="2">GCN5-related N-acetyltransferase</fullName>
    </submittedName>
</protein>
<dbReference type="Pfam" id="PF00583">
    <property type="entry name" value="Acetyltransf_1"/>
    <property type="match status" value="1"/>
</dbReference>
<dbReference type="AlphaFoldDB" id="F1TET4"/>
<evidence type="ECO:0000259" key="1">
    <source>
        <dbReference type="PROSITE" id="PS51186"/>
    </source>
</evidence>
<dbReference type="GO" id="GO:0016747">
    <property type="term" value="F:acyltransferase activity, transferring groups other than amino-acyl groups"/>
    <property type="evidence" value="ECO:0007669"/>
    <property type="project" value="InterPro"/>
</dbReference>
<reference evidence="2" key="1">
    <citation type="submission" date="2009-07" db="EMBL/GenBank/DDBJ databases">
        <authorList>
            <consortium name="US DOE Joint Genome Institute (JGI-PGF)"/>
            <person name="Lucas S."/>
            <person name="Copeland A."/>
            <person name="Lapidus A."/>
            <person name="Glavina del Rio T."/>
            <person name="Tice H."/>
            <person name="Bruce D."/>
            <person name="Goodwin L."/>
            <person name="Pitluck S."/>
            <person name="Larimer F."/>
            <person name="Land M.L."/>
            <person name="Mouttaki H."/>
            <person name="He Z."/>
            <person name="Zhou J."/>
            <person name="Hemme C.L."/>
        </authorList>
    </citation>
    <scope>NUCLEOTIDE SEQUENCE</scope>
    <source>
        <strain evidence="2">DSM 2782</strain>
    </source>
</reference>
<dbReference type="Proteomes" id="UP000003860">
    <property type="component" value="Unassembled WGS sequence"/>
</dbReference>
<dbReference type="PANTHER" id="PTHR43415">
    <property type="entry name" value="SPERMIDINE N(1)-ACETYLTRANSFERASE"/>
    <property type="match status" value="1"/>
</dbReference>
<dbReference type="EMBL" id="ACXX02000009">
    <property type="protein sequence ID" value="EGD47250.1"/>
    <property type="molecule type" value="Genomic_DNA"/>
</dbReference>
<reference evidence="2" key="2">
    <citation type="submission" date="2011-01" db="EMBL/GenBank/DDBJ databases">
        <title>The Non-contiguous Finished genome of Clostridium papyrosolvens.</title>
        <authorList>
            <person name="Lucas S."/>
            <person name="Copeland A."/>
            <person name="Lapidus A."/>
            <person name="Cheng J.-F."/>
            <person name="Goodwin L."/>
            <person name="Pitluck S."/>
            <person name="Misra M."/>
            <person name="Chertkov O."/>
            <person name="Detter J.C."/>
            <person name="Han C."/>
            <person name="Tapia R."/>
            <person name="Land M."/>
            <person name="Hauser L."/>
            <person name="Kyrpides N."/>
            <person name="Ivanova N."/>
            <person name="Pagani I."/>
            <person name="Mouttaki H."/>
            <person name="He Z."/>
            <person name="Zhou J."/>
            <person name="Hemme C.L."/>
            <person name="Woyke T."/>
        </authorList>
    </citation>
    <scope>NUCLEOTIDE SEQUENCE [LARGE SCALE GENOMIC DNA]</scope>
    <source>
        <strain evidence="2">DSM 2782</strain>
    </source>
</reference>
<comment type="caution">
    <text evidence="2">The sequence shown here is derived from an EMBL/GenBank/DDBJ whole genome shotgun (WGS) entry which is preliminary data.</text>
</comment>
<evidence type="ECO:0000313" key="2">
    <source>
        <dbReference type="EMBL" id="EGD47250.1"/>
    </source>
</evidence>
<dbReference type="InterPro" id="IPR016181">
    <property type="entry name" value="Acyl_CoA_acyltransferase"/>
</dbReference>
<accession>F1TET4</accession>
<organism evidence="2 3">
    <name type="scientific">Ruminiclostridium papyrosolvens DSM 2782</name>
    <dbReference type="NCBI Taxonomy" id="588581"/>
    <lineage>
        <taxon>Bacteria</taxon>
        <taxon>Bacillati</taxon>
        <taxon>Bacillota</taxon>
        <taxon>Clostridia</taxon>
        <taxon>Eubacteriales</taxon>
        <taxon>Oscillospiraceae</taxon>
        <taxon>Ruminiclostridium</taxon>
    </lineage>
</organism>
<keyword evidence="3" id="KW-1185">Reference proteome</keyword>
<feature type="domain" description="N-acetyltransferase" evidence="1">
    <location>
        <begin position="3"/>
        <end position="167"/>
    </location>
</feature>
<dbReference type="SUPFAM" id="SSF55729">
    <property type="entry name" value="Acyl-CoA N-acyltransferases (Nat)"/>
    <property type="match status" value="1"/>
</dbReference>
<dbReference type="InterPro" id="IPR000182">
    <property type="entry name" value="GNAT_dom"/>
</dbReference>
<sequence>MDYTIRPIRIEDAPYINEMYTMDRVRENLLGLFSERIDQTEEFIKSLGQNQYQMVAETDENGAKKVVGTVSLIVSQTPRTKHTASIGIMVHKDYQGKGIGTALLEKILDLADNWLMLVRVELTAFVENETAVGFYKTHGFQIEGTKKYMAVRNGKYADGYLMARYRNLK</sequence>